<evidence type="ECO:0000313" key="1">
    <source>
        <dbReference type="EMBL" id="KAF5853363.1"/>
    </source>
</evidence>
<dbReference type="EMBL" id="WNKQ01000002">
    <property type="protein sequence ID" value="KAF5853363.1"/>
    <property type="molecule type" value="Genomic_DNA"/>
</dbReference>
<comment type="caution">
    <text evidence="1">The sequence shown here is derived from an EMBL/GenBank/DDBJ whole genome shotgun (WGS) entry which is preliminary data.</text>
</comment>
<protein>
    <submittedName>
        <fullName evidence="1">Uncharacterized protein</fullName>
    </submittedName>
</protein>
<evidence type="ECO:0000313" key="2">
    <source>
        <dbReference type="Proteomes" id="UP000624244"/>
    </source>
</evidence>
<gene>
    <name evidence="1" type="ORF">GGP41_001896</name>
</gene>
<organism evidence="1 2">
    <name type="scientific">Cochliobolus sativus</name>
    <name type="common">Common root rot and spot blotch fungus</name>
    <name type="synonym">Bipolaris sorokiniana</name>
    <dbReference type="NCBI Taxonomy" id="45130"/>
    <lineage>
        <taxon>Eukaryota</taxon>
        <taxon>Fungi</taxon>
        <taxon>Dikarya</taxon>
        <taxon>Ascomycota</taxon>
        <taxon>Pezizomycotina</taxon>
        <taxon>Dothideomycetes</taxon>
        <taxon>Pleosporomycetidae</taxon>
        <taxon>Pleosporales</taxon>
        <taxon>Pleosporineae</taxon>
        <taxon>Pleosporaceae</taxon>
        <taxon>Bipolaris</taxon>
    </lineage>
</organism>
<dbReference type="AlphaFoldDB" id="A0A8H5ZT36"/>
<sequence>NYPNWSLSAHPGRSKTEMKEETAERSACLSIHKRFLAHCSNQLEARGNDVDMHNFRRFLVKKYPERALVSTIDFLVHRFEAELRDLEIMFPTNHKSNINGFNADTDLSSLCSATTSGFFPQR</sequence>
<accession>A0A8H5ZT36</accession>
<reference evidence="1" key="1">
    <citation type="submission" date="2019-11" db="EMBL/GenBank/DDBJ databases">
        <title>Bipolaris sorokiniana Genome sequencing.</title>
        <authorList>
            <person name="Wang H."/>
        </authorList>
    </citation>
    <scope>NUCLEOTIDE SEQUENCE</scope>
</reference>
<name>A0A8H5ZT36_COCSA</name>
<feature type="non-terminal residue" evidence="1">
    <location>
        <position position="1"/>
    </location>
</feature>
<proteinExistence type="predicted"/>
<dbReference type="Proteomes" id="UP000624244">
    <property type="component" value="Unassembled WGS sequence"/>
</dbReference>